<feature type="domain" description="Beta-lactamase-related" evidence="2">
    <location>
        <begin position="60"/>
        <end position="346"/>
    </location>
</feature>
<dbReference type="PANTHER" id="PTHR46825">
    <property type="entry name" value="D-ALANYL-D-ALANINE-CARBOXYPEPTIDASE/ENDOPEPTIDASE AMPH"/>
    <property type="match status" value="1"/>
</dbReference>
<dbReference type="KEGG" id="sace:GIY23_05930"/>
<dbReference type="PANTHER" id="PTHR46825:SF9">
    <property type="entry name" value="BETA-LACTAMASE-RELATED DOMAIN-CONTAINING PROTEIN"/>
    <property type="match status" value="1"/>
</dbReference>
<dbReference type="InterPro" id="IPR050491">
    <property type="entry name" value="AmpC-like"/>
</dbReference>
<protein>
    <submittedName>
        <fullName evidence="3">Serine hydrolase</fullName>
    </submittedName>
</protein>
<feature type="signal peptide" evidence="1">
    <location>
        <begin position="1"/>
        <end position="28"/>
    </location>
</feature>
<dbReference type="Gene3D" id="3.40.710.10">
    <property type="entry name" value="DD-peptidase/beta-lactamase superfamily"/>
    <property type="match status" value="1"/>
</dbReference>
<dbReference type="SUPFAM" id="SSF56601">
    <property type="entry name" value="beta-lactamase/transpeptidase-like"/>
    <property type="match status" value="1"/>
</dbReference>
<dbReference type="InterPro" id="IPR001466">
    <property type="entry name" value="Beta-lactam-related"/>
</dbReference>
<accession>A0A5Q3Q6T0</accession>
<sequence>MSLRGRSSRRLATGIAAALSVFTLGAFATPQPPALADDTSGDRALIETTRPLLMGTKDRVSVAMIENGRVRTAHFGADDDTAYEIGSITKVLTSHLLADAVERGEVTLDTRVGALVPTLSDTPVGDVTLAELASHRSGLPRLAPGIGAWANSYAASMLHRDPYTATADEVVERAGAARLDGRGDYRYSNFGAALLGQVLARATGTDYEHLLRERLFDVVGMPRSTVPLTPDGLPDDALTGYTEGGYPAEPWTLSGHSPAGGVRSTVDDMARFALTVLEGSAPGMDAVHPRWNDGASTDVGLAWHVSERDGSRVTWHNGATGGFSSIMTLDRERGRGVVVLSNTAADIDEVGFALLKGLSP</sequence>
<dbReference type="InterPro" id="IPR012338">
    <property type="entry name" value="Beta-lactam/transpept-like"/>
</dbReference>
<dbReference type="GO" id="GO:0016787">
    <property type="term" value="F:hydrolase activity"/>
    <property type="evidence" value="ECO:0007669"/>
    <property type="project" value="UniProtKB-KW"/>
</dbReference>
<gene>
    <name evidence="3" type="ORF">GIY23_05930</name>
</gene>
<name>A0A5Q3Q6T0_9PSEU</name>
<dbReference type="Proteomes" id="UP000371041">
    <property type="component" value="Chromosome"/>
</dbReference>
<keyword evidence="4" id="KW-1185">Reference proteome</keyword>
<keyword evidence="3" id="KW-0378">Hydrolase</keyword>
<organism evidence="3 4">
    <name type="scientific">Allosaccharopolyspora coralli</name>
    <dbReference type="NCBI Taxonomy" id="2665642"/>
    <lineage>
        <taxon>Bacteria</taxon>
        <taxon>Bacillati</taxon>
        <taxon>Actinomycetota</taxon>
        <taxon>Actinomycetes</taxon>
        <taxon>Pseudonocardiales</taxon>
        <taxon>Pseudonocardiaceae</taxon>
        <taxon>Allosaccharopolyspora</taxon>
    </lineage>
</organism>
<dbReference type="Pfam" id="PF00144">
    <property type="entry name" value="Beta-lactamase"/>
    <property type="match status" value="1"/>
</dbReference>
<dbReference type="EMBL" id="CP045929">
    <property type="protein sequence ID" value="QGK69136.1"/>
    <property type="molecule type" value="Genomic_DNA"/>
</dbReference>
<evidence type="ECO:0000313" key="3">
    <source>
        <dbReference type="EMBL" id="QGK69136.1"/>
    </source>
</evidence>
<proteinExistence type="predicted"/>
<evidence type="ECO:0000259" key="2">
    <source>
        <dbReference type="Pfam" id="PF00144"/>
    </source>
</evidence>
<feature type="chain" id="PRO_5024281252" evidence="1">
    <location>
        <begin position="29"/>
        <end position="360"/>
    </location>
</feature>
<reference evidence="4" key="1">
    <citation type="submission" date="2019-11" db="EMBL/GenBank/DDBJ databases">
        <title>The complete genome sequence of Saccharopolyspora sp. E2A.</title>
        <authorList>
            <person name="Zhang G."/>
        </authorList>
    </citation>
    <scope>NUCLEOTIDE SEQUENCE [LARGE SCALE GENOMIC DNA]</scope>
    <source>
        <strain evidence="4">E2A</strain>
    </source>
</reference>
<evidence type="ECO:0000313" key="4">
    <source>
        <dbReference type="Proteomes" id="UP000371041"/>
    </source>
</evidence>
<keyword evidence="1" id="KW-0732">Signal</keyword>
<dbReference type="RefSeq" id="WP_154075737.1">
    <property type="nucleotide sequence ID" value="NZ_CP045929.1"/>
</dbReference>
<evidence type="ECO:0000256" key="1">
    <source>
        <dbReference type="SAM" id="SignalP"/>
    </source>
</evidence>
<dbReference type="AlphaFoldDB" id="A0A5Q3Q6T0"/>